<feature type="region of interest" description="Disordered" evidence="1">
    <location>
        <begin position="1338"/>
        <end position="1360"/>
    </location>
</feature>
<dbReference type="Proteomes" id="UP000664132">
    <property type="component" value="Unassembled WGS sequence"/>
</dbReference>
<reference evidence="2" key="1">
    <citation type="submission" date="2021-02" db="EMBL/GenBank/DDBJ databases">
        <title>Genome sequence Cadophora malorum strain M34.</title>
        <authorList>
            <person name="Stefanovic E."/>
            <person name="Vu D."/>
            <person name="Scully C."/>
            <person name="Dijksterhuis J."/>
            <person name="Roader J."/>
            <person name="Houbraken J."/>
        </authorList>
    </citation>
    <scope>NUCLEOTIDE SEQUENCE</scope>
    <source>
        <strain evidence="2">M34</strain>
    </source>
</reference>
<evidence type="ECO:0000256" key="1">
    <source>
        <dbReference type="SAM" id="MobiDB-lite"/>
    </source>
</evidence>
<proteinExistence type="predicted"/>
<dbReference type="InterPro" id="IPR052957">
    <property type="entry name" value="Auxin_embryo_med"/>
</dbReference>
<dbReference type="PANTHER" id="PTHR32387">
    <property type="entry name" value="WU:FJ29H11"/>
    <property type="match status" value="1"/>
</dbReference>
<dbReference type="PANTHER" id="PTHR32387:SF0">
    <property type="entry name" value="PROTEIN NO VEIN"/>
    <property type="match status" value="1"/>
</dbReference>
<dbReference type="OrthoDB" id="1262810at2759"/>
<keyword evidence="3" id="KW-1185">Reference proteome</keyword>
<name>A0A8H7T4N8_9HELO</name>
<dbReference type="Gene3D" id="3.30.565.10">
    <property type="entry name" value="Histidine kinase-like ATPase, C-terminal domain"/>
    <property type="match status" value="1"/>
</dbReference>
<sequence>MSDPSDLTVSQAREIVLEIAEGKGWVEPRIRNKTDPDTLRLLKTIAKIREDLGDAVETIARDIGSRKARFILEMIQNAEDNKFTKTNKMPSISFEVFRDRIIVECNEDGFIQENVESICRTGRSSKKASRGGYIGEKGIGFKSVFQVASKVHIQSNAFSFSFRYDGGDTSEEKLGIVTPIPEDEVLPPHEWPLTRMTLTTLDSISYDDLVDQFNAIPDNLILFLSTLEKLKITIHDCGQTTSVTTFQKTEEAGTGLVKLIKTVENPDDRNASDVTVTQYRIVKRELSNLPVDRQRPDIHECEVVLAFPVTSGHPLISSQNVFAFLPIRSFGFSFLIQADFIVEASRQDVVDSPRNKAILNGVAETFRDAVLEFCSVDSPLRYQWMRYLPATEGRDSFWTVLSSGIVRLLREECIIFPYMSLEARKPHQLRILPTTHVDTEGLPLFQDLSDHPVYLLLSYESTDIKILEEAFGIRKIGDELMYKRIENDLGNRHSRMMTTGAEEDWHGLAADLIMSICSRQASLRERFTTLPLIPLMDGRWASSADQEIYFPSRSGVAIPTDLVDTVHPSAVKIHSRQRLFAELGVLRCSTEFVIGRIWEVYLTRGGASDLSLSKAHLSYLYWNNEDIQHSRYQIIWVYDDENKKVTSRRKVIYFQSDNQYSAKQLLKATSHPRNPARIFHGCLVPVLHPDYMDLFPPSTRRSEVSWLDWLEKSLGVRYVPRLKSDGGSLSQEFRHIIARQPRMLVGTLKEYWNAYKMELTPPISQAISQAEVVCSGSRALRKLGSTYMPLPFLKDAVQALGLSRGFPFLEVGGDLDEHNLRRDWIFLEEFGVGFGDDLAFYVEVVRQHEALTQRQWDTTAQANIMKSYEAIADHQTGNDTEWLRQVFDDDDVSLILHPVALFPSSHSPSWTDIRSCVWQGPKDILDREPLALVPQYKNSEKISHFFTQVLGIRDATWEDYIRVLSTLKGNSENSTTAQDISEKVLRLYYLLSEVDHVGDRSAIRAIFEEDQLVYMPGIDGGWFPPSNCLWDSPVPIDGNAIIVNSYAEDLKGFFVESLGVSPATLDKLVLELELLAERDPSVQKVTQLIWAINEKKPEKGDLDRLLAATFLPIKLYDVDAQRFTRVLRSTETDFAIIDNMSIARNFEHEKKAKFLDFTLEEVLQLHPFLTALSLEDRYISKITYEDTACADVGEDDRRLTYRFRARAHELLRCAFFYQSPTTKTDPQSLYDLLLSTSIKRSDRISTKHTLCLGSEDIQVYGPTGYIHIATDGNSLQLFVPLNNKHRELCYLTNLPQALAILLQIDLSARNIIQKVLTSSAIVLEDLLDAEGIGRIQSIPAPSRNREQHDSYDDDDEDGEERVLPHEEIMANSPIPMSQSTPPRVSRDMAVRYESQARSAVEIWNARSRSNSPMAHYHDTPAGSQFGESDAGVTPSPDRHFSRSPTPEQANVGRSAGYIRLLDHVIRMSTRHSSKMQCKTLTPGRIATDVYVIFRVYHLTKDDMGIKIYVDPEADRRSTNLVFAANSWTVKQRA</sequence>
<gene>
    <name evidence="2" type="ORF">IFR04_011751</name>
</gene>
<dbReference type="EMBL" id="JAFJYH010000235">
    <property type="protein sequence ID" value="KAG4415114.1"/>
    <property type="molecule type" value="Genomic_DNA"/>
</dbReference>
<dbReference type="SUPFAM" id="SSF55874">
    <property type="entry name" value="ATPase domain of HSP90 chaperone/DNA topoisomerase II/histidine kinase"/>
    <property type="match status" value="1"/>
</dbReference>
<feature type="region of interest" description="Disordered" evidence="1">
    <location>
        <begin position="1426"/>
        <end position="1449"/>
    </location>
</feature>
<evidence type="ECO:0000313" key="2">
    <source>
        <dbReference type="EMBL" id="KAG4415114.1"/>
    </source>
</evidence>
<accession>A0A8H7T4N8</accession>
<organism evidence="2 3">
    <name type="scientific">Cadophora malorum</name>
    <dbReference type="NCBI Taxonomy" id="108018"/>
    <lineage>
        <taxon>Eukaryota</taxon>
        <taxon>Fungi</taxon>
        <taxon>Dikarya</taxon>
        <taxon>Ascomycota</taxon>
        <taxon>Pezizomycotina</taxon>
        <taxon>Leotiomycetes</taxon>
        <taxon>Helotiales</taxon>
        <taxon>Ploettnerulaceae</taxon>
        <taxon>Cadophora</taxon>
    </lineage>
</organism>
<comment type="caution">
    <text evidence="2">The sequence shown here is derived from an EMBL/GenBank/DDBJ whole genome shotgun (WGS) entry which is preliminary data.</text>
</comment>
<dbReference type="NCBIfam" id="NF047352">
    <property type="entry name" value="P_loop_sacsin"/>
    <property type="match status" value="1"/>
</dbReference>
<protein>
    <submittedName>
        <fullName evidence="2">Uncharacterized protein</fullName>
    </submittedName>
</protein>
<dbReference type="InterPro" id="IPR036890">
    <property type="entry name" value="HATPase_C_sf"/>
</dbReference>
<evidence type="ECO:0000313" key="3">
    <source>
        <dbReference type="Proteomes" id="UP000664132"/>
    </source>
</evidence>